<organism evidence="1 2">
    <name type="scientific">Lactiplantibacillus plantarum WJL</name>
    <dbReference type="NCBI Taxonomy" id="1350466"/>
    <lineage>
        <taxon>Bacteria</taxon>
        <taxon>Bacillati</taxon>
        <taxon>Bacillota</taxon>
        <taxon>Bacilli</taxon>
        <taxon>Lactobacillales</taxon>
        <taxon>Lactobacillaceae</taxon>
        <taxon>Lactiplantibacillus</taxon>
    </lineage>
</organism>
<comment type="caution">
    <text evidence="1">The sequence shown here is derived from an EMBL/GenBank/DDBJ whole genome shotgun (WGS) entry which is preliminary data.</text>
</comment>
<dbReference type="AlphaFoldDB" id="A0A837P6N1"/>
<name>A0A837P6N1_LACPN</name>
<protein>
    <submittedName>
        <fullName evidence="1">Putative transcriptional regulator</fullName>
    </submittedName>
</protein>
<reference evidence="1 2" key="1">
    <citation type="submission" date="2015-10" db="EMBL/GenBank/DDBJ databases">
        <title>Resequencing of Lactobacillus plantarum WJL strain genome.</title>
        <authorList>
            <person name="Martino M.E."/>
        </authorList>
    </citation>
    <scope>NUCLEOTIDE SEQUENCE [LARGE SCALE GENOMIC DNA]</scope>
    <source>
        <strain evidence="1 2">WJL</strain>
    </source>
</reference>
<evidence type="ECO:0000313" key="1">
    <source>
        <dbReference type="EMBL" id="KPN42576.1"/>
    </source>
</evidence>
<gene>
    <name evidence="1" type="ORF">WJL_2516</name>
</gene>
<accession>A0A837P6N1</accession>
<evidence type="ECO:0000313" key="2">
    <source>
        <dbReference type="Proteomes" id="UP000050511"/>
    </source>
</evidence>
<dbReference type="EMBL" id="LKLZ01000009">
    <property type="protein sequence ID" value="KPN42576.1"/>
    <property type="molecule type" value="Genomic_DNA"/>
</dbReference>
<dbReference type="Proteomes" id="UP000050511">
    <property type="component" value="Unassembled WGS sequence"/>
</dbReference>
<proteinExistence type="predicted"/>
<sequence length="62" mass="7040">MAPHQLDSQADDDNRVAIPISDTRAHMPIYVNYLVSNRQSLMPLFKQFEAAWPANLKHTSTS</sequence>